<accession>A0ABM9C5C0</accession>
<name>A0ABM9C5C0_9BACL</name>
<reference evidence="1" key="1">
    <citation type="submission" date="2022-01" db="EMBL/GenBank/DDBJ databases">
        <authorList>
            <person name="Criscuolo A."/>
        </authorList>
    </citation>
    <scope>NUCLEOTIDE SEQUENCE</scope>
    <source>
        <strain evidence="1">CIP111892</strain>
    </source>
</reference>
<sequence length="105" mass="12174">MTERIPCKSEGCSAVILPATFHKTGGYCMPCQQRKERQERQEYIVKHRREINLYEGISDPVELLKLMHSSRPHDPLIEYTPYELSKEQLYITLSEECGQTGGLCR</sequence>
<dbReference type="Proteomes" id="UP000838324">
    <property type="component" value="Unassembled WGS sequence"/>
</dbReference>
<evidence type="ECO:0008006" key="3">
    <source>
        <dbReference type="Google" id="ProtNLM"/>
    </source>
</evidence>
<evidence type="ECO:0000313" key="2">
    <source>
        <dbReference type="Proteomes" id="UP000838324"/>
    </source>
</evidence>
<evidence type="ECO:0000313" key="1">
    <source>
        <dbReference type="EMBL" id="CAH1204542.1"/>
    </source>
</evidence>
<comment type="caution">
    <text evidence="1">The sequence shown here is derived from an EMBL/GenBank/DDBJ whole genome shotgun (WGS) entry which is preliminary data.</text>
</comment>
<organism evidence="1 2">
    <name type="scientific">Paenibacillus auburnensis</name>
    <dbReference type="NCBI Taxonomy" id="2905649"/>
    <lineage>
        <taxon>Bacteria</taxon>
        <taxon>Bacillati</taxon>
        <taxon>Bacillota</taxon>
        <taxon>Bacilli</taxon>
        <taxon>Bacillales</taxon>
        <taxon>Paenibacillaceae</taxon>
        <taxon>Paenibacillus</taxon>
    </lineage>
</organism>
<dbReference type="EMBL" id="CAKMMG010000002">
    <property type="protein sequence ID" value="CAH1204542.1"/>
    <property type="molecule type" value="Genomic_DNA"/>
</dbReference>
<proteinExistence type="predicted"/>
<dbReference type="RefSeq" id="WP_236333420.1">
    <property type="nucleotide sequence ID" value="NZ_CAKMMG010000002.1"/>
</dbReference>
<keyword evidence="2" id="KW-1185">Reference proteome</keyword>
<protein>
    <recommendedName>
        <fullName evidence="3">Cytoplasmic protein</fullName>
    </recommendedName>
</protein>
<gene>
    <name evidence="1" type="ORF">PAECIP111892_02468</name>
</gene>